<comment type="similarity">
    <text evidence="1">Belongs to the DOCK family.</text>
</comment>
<dbReference type="InterPro" id="IPR027357">
    <property type="entry name" value="DOCKER_dom"/>
</dbReference>
<dbReference type="Pfam" id="PF20421">
    <property type="entry name" value="DHR-2_Lobe_C"/>
    <property type="match status" value="1"/>
</dbReference>
<dbReference type="InterPro" id="IPR026791">
    <property type="entry name" value="DOCK"/>
</dbReference>
<sequence length="771" mass="85502">MEAAYYDNIMEQQRLEPEFFRVGFYGRKFPFFLRNKEFVCRGHDYERLEAFQQRMLGEFPQAIAMQHPNQPDEAILQCDAQYLQIYAVTPVPDSVGVLQMDRVPDRIKSFYRVNNVRRFRYDRPFHKGSKDRDNEFKSLWIERTTLILTHPLPGISRWFEVEKRELVEVSPLENAISVVENKNQELRTLISQYQHKQLHGNINLLSMTLNGVIDAAVNGGIARYQEAFFDKEYISSHPEDTEKITQLKDLMQEQVHVLGVGLAVHEKLVHPEMRPLHKKLIDQFQMMRSSLCHGLPGLDKAGSGAPRGILASHSPMSPDSFKLLHRHSPIAVLTPVRNSSSSLSSQTSSEMGNVGNLLILADGMVVEHPEDFYRMQASPSSSSLSSTHSAPSQMMNSAPSTIRVGSPSLPDKYRHNREMLMLLPPHKDRPSSAMYSNITENGQPVNFQRALFHQVIGPCKPCSDPNLSVAEKVLTTPSSWSLDSGTREALPFLSAHVSGVMAPPVPPRNLPPGQHLSMHFDAFHHQVSDLPPALPARSLRKSPLHPIPASPTSPQSILDGSNSTLSGSASSGVSSLSESNFGGPPSSSDPPASRTDTLESAPSSQAWTTDQEDLDSPYQPVRYSMSEPEVLDGVKPPPCRSHSAPGGVAPAQTGGQIQPQTPGPASAGAPPQPQQQEALPTPQLHYYHHHFHPHYIAHHPPLYHLHEPPPALPPKPYLREGCIPEEDPLNPQSAPPPPAPRPMPRKISQPIIAATKDEQAKVAWEHGLSEE</sequence>
<evidence type="ECO:0000313" key="5">
    <source>
        <dbReference type="Proteomes" id="UP000265040"/>
    </source>
</evidence>
<dbReference type="Pfam" id="PF20422">
    <property type="entry name" value="DHR-2_Lobe_B"/>
    <property type="match status" value="1"/>
</dbReference>
<feature type="compositionally biased region" description="Pro residues" evidence="2">
    <location>
        <begin position="733"/>
        <end position="742"/>
    </location>
</feature>
<evidence type="ECO:0000256" key="1">
    <source>
        <dbReference type="PROSITE-ProRule" id="PRU00984"/>
    </source>
</evidence>
<dbReference type="Ensembl" id="ENSATET00000080150.1">
    <property type="protein sequence ID" value="ENSATEP00000076454.1"/>
    <property type="gene ID" value="ENSATEG00000029701.2"/>
</dbReference>
<evidence type="ECO:0000313" key="4">
    <source>
        <dbReference type="Ensembl" id="ENSATEP00000076454.1"/>
    </source>
</evidence>
<name>A0AAQ6IME8_ANATE</name>
<dbReference type="GO" id="GO:0031267">
    <property type="term" value="F:small GTPase binding"/>
    <property type="evidence" value="ECO:0007669"/>
    <property type="project" value="TreeGrafter"/>
</dbReference>
<dbReference type="InterPro" id="IPR043162">
    <property type="entry name" value="DOCK_C_lobe_C"/>
</dbReference>
<dbReference type="Gene3D" id="1.20.58.740">
    <property type="match status" value="1"/>
</dbReference>
<dbReference type="GO" id="GO:0007264">
    <property type="term" value="P:small GTPase-mediated signal transduction"/>
    <property type="evidence" value="ECO:0007669"/>
    <property type="project" value="InterPro"/>
</dbReference>
<dbReference type="Proteomes" id="UP000265040">
    <property type="component" value="Chromosome 5"/>
</dbReference>
<feature type="region of interest" description="Disordered" evidence="2">
    <location>
        <begin position="376"/>
        <end position="406"/>
    </location>
</feature>
<reference evidence="4 5" key="1">
    <citation type="submission" date="2021-04" db="EMBL/GenBank/DDBJ databases">
        <authorList>
            <consortium name="Wellcome Sanger Institute Data Sharing"/>
        </authorList>
    </citation>
    <scope>NUCLEOTIDE SEQUENCE [LARGE SCALE GENOMIC DNA]</scope>
</reference>
<feature type="compositionally biased region" description="Polar residues" evidence="2">
    <location>
        <begin position="594"/>
        <end position="609"/>
    </location>
</feature>
<feature type="domain" description="DOCKER" evidence="3">
    <location>
        <begin position="1"/>
        <end position="300"/>
    </location>
</feature>
<feature type="compositionally biased region" description="Low complexity" evidence="2">
    <location>
        <begin position="377"/>
        <end position="392"/>
    </location>
</feature>
<feature type="compositionally biased region" description="Low complexity" evidence="2">
    <location>
        <begin position="560"/>
        <end position="593"/>
    </location>
</feature>
<protein>
    <recommendedName>
        <fullName evidence="3">DOCKER domain-containing protein</fullName>
    </recommendedName>
</protein>
<evidence type="ECO:0000259" key="3">
    <source>
        <dbReference type="PROSITE" id="PS51651"/>
    </source>
</evidence>
<feature type="region of interest" description="Disordered" evidence="2">
    <location>
        <begin position="707"/>
        <end position="745"/>
    </location>
</feature>
<reference evidence="4" key="3">
    <citation type="submission" date="2025-09" db="UniProtKB">
        <authorList>
            <consortium name="Ensembl"/>
        </authorList>
    </citation>
    <scope>IDENTIFICATION</scope>
</reference>
<feature type="compositionally biased region" description="Low complexity" evidence="2">
    <location>
        <begin position="649"/>
        <end position="685"/>
    </location>
</feature>
<dbReference type="GO" id="GO:0005737">
    <property type="term" value="C:cytoplasm"/>
    <property type="evidence" value="ECO:0007669"/>
    <property type="project" value="TreeGrafter"/>
</dbReference>
<evidence type="ECO:0000256" key="2">
    <source>
        <dbReference type="SAM" id="MobiDB-lite"/>
    </source>
</evidence>
<dbReference type="PROSITE" id="PS51651">
    <property type="entry name" value="DOCKER"/>
    <property type="match status" value="1"/>
</dbReference>
<keyword evidence="5" id="KW-1185">Reference proteome</keyword>
<accession>A0AAQ6IME8</accession>
<organism evidence="4 5">
    <name type="scientific">Anabas testudineus</name>
    <name type="common">Climbing perch</name>
    <name type="synonym">Anthias testudineus</name>
    <dbReference type="NCBI Taxonomy" id="64144"/>
    <lineage>
        <taxon>Eukaryota</taxon>
        <taxon>Metazoa</taxon>
        <taxon>Chordata</taxon>
        <taxon>Craniata</taxon>
        <taxon>Vertebrata</taxon>
        <taxon>Euteleostomi</taxon>
        <taxon>Actinopterygii</taxon>
        <taxon>Neopterygii</taxon>
        <taxon>Teleostei</taxon>
        <taxon>Neoteleostei</taxon>
        <taxon>Acanthomorphata</taxon>
        <taxon>Anabantaria</taxon>
        <taxon>Anabantiformes</taxon>
        <taxon>Anabantoidei</taxon>
        <taxon>Anabantidae</taxon>
        <taxon>Anabas</taxon>
    </lineage>
</organism>
<dbReference type="PANTHER" id="PTHR45653:SF4">
    <property type="entry name" value="DEDICATOR OF CYTOKINESIS PROTEIN 3"/>
    <property type="match status" value="1"/>
</dbReference>
<dbReference type="InterPro" id="IPR046773">
    <property type="entry name" value="DOCKER_Lobe_C"/>
</dbReference>
<feature type="region of interest" description="Disordered" evidence="2">
    <location>
        <begin position="532"/>
        <end position="686"/>
    </location>
</feature>
<dbReference type="GO" id="GO:0005085">
    <property type="term" value="F:guanyl-nucleotide exchange factor activity"/>
    <property type="evidence" value="ECO:0007669"/>
    <property type="project" value="InterPro"/>
</dbReference>
<dbReference type="PANTHER" id="PTHR45653">
    <property type="entry name" value="DEDICATOR OF CYTOKINESIS"/>
    <property type="match status" value="1"/>
</dbReference>
<dbReference type="GeneTree" id="ENSGT00940000155514"/>
<proteinExistence type="inferred from homology"/>
<dbReference type="InterPro" id="IPR046770">
    <property type="entry name" value="DOCKER_Lobe_B"/>
</dbReference>
<dbReference type="AlphaFoldDB" id="A0AAQ6IME8"/>
<dbReference type="GO" id="GO:0005886">
    <property type="term" value="C:plasma membrane"/>
    <property type="evidence" value="ECO:0007669"/>
    <property type="project" value="TreeGrafter"/>
</dbReference>
<reference evidence="4" key="2">
    <citation type="submission" date="2025-08" db="UniProtKB">
        <authorList>
            <consortium name="Ensembl"/>
        </authorList>
    </citation>
    <scope>IDENTIFICATION</scope>
</reference>